<evidence type="ECO:0000313" key="2">
    <source>
        <dbReference type="EMBL" id="MFK2872479.1"/>
    </source>
</evidence>
<proteinExistence type="predicted"/>
<organism evidence="2 3">
    <name type="scientific">Dyella lipolytica</name>
    <dbReference type="NCBI Taxonomy" id="1867835"/>
    <lineage>
        <taxon>Bacteria</taxon>
        <taxon>Pseudomonadati</taxon>
        <taxon>Pseudomonadota</taxon>
        <taxon>Gammaproteobacteria</taxon>
        <taxon>Lysobacterales</taxon>
        <taxon>Rhodanobacteraceae</taxon>
        <taxon>Dyella</taxon>
    </lineage>
</organism>
<evidence type="ECO:0000313" key="3">
    <source>
        <dbReference type="Proteomes" id="UP001620405"/>
    </source>
</evidence>
<reference evidence="2 3" key="1">
    <citation type="submission" date="2020-10" db="EMBL/GenBank/DDBJ databases">
        <title>Phylogeny of dyella-like bacteria.</title>
        <authorList>
            <person name="Fu J."/>
        </authorList>
    </citation>
    <scope>NUCLEOTIDE SEQUENCE [LARGE SCALE GENOMIC DNA]</scope>
    <source>
        <strain evidence="2 3">DHOB07</strain>
    </source>
</reference>
<feature type="region of interest" description="Disordered" evidence="1">
    <location>
        <begin position="1"/>
        <end position="24"/>
    </location>
</feature>
<sequence length="45" mass="4775">MKGLAKSIVETSRSTKPPAKPTHEVSALPAACVGFLAAKRRRQIA</sequence>
<accession>A0ABW8ISV9</accession>
<dbReference type="EMBL" id="JADIKG010000010">
    <property type="protein sequence ID" value="MFK2872479.1"/>
    <property type="molecule type" value="Genomic_DNA"/>
</dbReference>
<dbReference type="RefSeq" id="WP_404600984.1">
    <property type="nucleotide sequence ID" value="NZ_JADIKG010000010.1"/>
</dbReference>
<gene>
    <name evidence="2" type="ORF">ISP13_02970</name>
</gene>
<evidence type="ECO:0000256" key="1">
    <source>
        <dbReference type="SAM" id="MobiDB-lite"/>
    </source>
</evidence>
<dbReference type="Proteomes" id="UP001620405">
    <property type="component" value="Unassembled WGS sequence"/>
</dbReference>
<keyword evidence="3" id="KW-1185">Reference proteome</keyword>
<name>A0ABW8ISV9_9GAMM</name>
<evidence type="ECO:0008006" key="4">
    <source>
        <dbReference type="Google" id="ProtNLM"/>
    </source>
</evidence>
<comment type="caution">
    <text evidence="2">The sequence shown here is derived from an EMBL/GenBank/DDBJ whole genome shotgun (WGS) entry which is preliminary data.</text>
</comment>
<protein>
    <recommendedName>
        <fullName evidence="4">PEP-CTERM sorting domain-containing protein</fullName>
    </recommendedName>
</protein>